<feature type="domain" description="HTH cro/C1-type" evidence="2">
    <location>
        <begin position="3"/>
        <end position="57"/>
    </location>
</feature>
<dbReference type="eggNOG" id="COG1476">
    <property type="taxonomic scope" value="Bacteria"/>
</dbReference>
<dbReference type="GO" id="GO:0003677">
    <property type="term" value="F:DNA binding"/>
    <property type="evidence" value="ECO:0007669"/>
    <property type="project" value="UniProtKB-KW"/>
</dbReference>
<dbReference type="PROSITE" id="PS50943">
    <property type="entry name" value="HTH_CROC1"/>
    <property type="match status" value="1"/>
</dbReference>
<dbReference type="Pfam" id="PF01381">
    <property type="entry name" value="HTH_3"/>
    <property type="match status" value="1"/>
</dbReference>
<dbReference type="CDD" id="cd00093">
    <property type="entry name" value="HTH_XRE"/>
    <property type="match status" value="1"/>
</dbReference>
<protein>
    <submittedName>
        <fullName evidence="3">Helix-turn-helix domain protein</fullName>
    </submittedName>
</protein>
<proteinExistence type="predicted"/>
<dbReference type="InterPro" id="IPR001387">
    <property type="entry name" value="Cro/C1-type_HTH"/>
</dbReference>
<sequence>MRLKEIRKMKNLKQKEVAEKLQISPQRYCQYENGKRKIPIDIAIKIAQILNMSMDEIFYDKSFNTVLKHTTPQHEGREAGKTSA</sequence>
<keyword evidence="1" id="KW-0238">DNA-binding</keyword>
<evidence type="ECO:0000313" key="4">
    <source>
        <dbReference type="Proteomes" id="UP000006889"/>
    </source>
</evidence>
<evidence type="ECO:0000313" key="3">
    <source>
        <dbReference type="EMBL" id="ADQ04377.1"/>
    </source>
</evidence>
<dbReference type="SUPFAM" id="SSF47413">
    <property type="entry name" value="lambda repressor-like DNA-binding domains"/>
    <property type="match status" value="1"/>
</dbReference>
<keyword evidence="4" id="KW-1185">Reference proteome</keyword>
<dbReference type="PANTHER" id="PTHR46558">
    <property type="entry name" value="TRACRIPTIONAL REGULATORY PROTEIN-RELATED-RELATED"/>
    <property type="match status" value="1"/>
</dbReference>
<organism evidence="3 4">
    <name type="scientific">Caldicellulosiruptor owensensis (strain ATCC 700167 / DSM 13100 / OL)</name>
    <dbReference type="NCBI Taxonomy" id="632518"/>
    <lineage>
        <taxon>Bacteria</taxon>
        <taxon>Bacillati</taxon>
        <taxon>Bacillota</taxon>
        <taxon>Bacillota incertae sedis</taxon>
        <taxon>Caldicellulosiruptorales</taxon>
        <taxon>Caldicellulosiruptoraceae</taxon>
        <taxon>Caldicellulosiruptor</taxon>
    </lineage>
</organism>
<dbReference type="PANTHER" id="PTHR46558:SF4">
    <property type="entry name" value="DNA-BIDING PHAGE PROTEIN"/>
    <property type="match status" value="1"/>
</dbReference>
<evidence type="ECO:0000256" key="1">
    <source>
        <dbReference type="ARBA" id="ARBA00023125"/>
    </source>
</evidence>
<reference key="1">
    <citation type="submission" date="2010-09" db="EMBL/GenBank/DDBJ databases">
        <title>Complete sequence of Caldicellulosiruptor owensensis OL.</title>
        <authorList>
            <consortium name="US DOE Joint Genome Institute"/>
            <person name="Lucas S."/>
            <person name="Copeland A."/>
            <person name="Lapidus A."/>
            <person name="Cheng J.-F."/>
            <person name="Bruce D."/>
            <person name="Goodwin L."/>
            <person name="Pitluck S."/>
            <person name="Davenport K."/>
            <person name="Detter J.C."/>
            <person name="Han C."/>
            <person name="Tapia R."/>
            <person name="Land M."/>
            <person name="Hauser L."/>
            <person name="Chang Y.-J."/>
            <person name="Jeffries C."/>
            <person name="Kyrpides N."/>
            <person name="Ivanova N."/>
            <person name="Mikhailova N."/>
            <person name="Blumer-Schuette S.E."/>
            <person name="Kelly R.M."/>
            <person name="Woyke T."/>
        </authorList>
    </citation>
    <scope>NUCLEOTIDE SEQUENCE</scope>
    <source>
        <strain>OL</strain>
    </source>
</reference>
<dbReference type="STRING" id="632518.Calow_0809"/>
<dbReference type="RefSeq" id="WP_013411770.1">
    <property type="nucleotide sequence ID" value="NC_014657.1"/>
</dbReference>
<dbReference type="EMBL" id="CP002216">
    <property type="protein sequence ID" value="ADQ04377.1"/>
    <property type="molecule type" value="Genomic_DNA"/>
</dbReference>
<dbReference type="SMART" id="SM00530">
    <property type="entry name" value="HTH_XRE"/>
    <property type="match status" value="1"/>
</dbReference>
<reference evidence="3 4" key="2">
    <citation type="journal article" date="2011" name="J. Bacteriol.">
        <title>Complete genome sequences for the anaerobic, extremely thermophilic plant biomass-degrading bacteria Caldicellulosiruptor hydrothermalis, Caldicellulosiruptor kristjanssonii, Caldicellulosiruptor kronotskyensis, Caldicellulosiruptor owensenis, and Caldicellulosiruptor lactoaceticus.</title>
        <authorList>
            <person name="Blumer-Schuette S.E."/>
            <person name="Ozdemir I."/>
            <person name="Mistry D."/>
            <person name="Lucas S."/>
            <person name="Lapidus A."/>
            <person name="Cheng J.F."/>
            <person name="Goodwin L.A."/>
            <person name="Pitluck S."/>
            <person name="Land M.L."/>
            <person name="Hauser L.J."/>
            <person name="Woyke T."/>
            <person name="Mikhailova N."/>
            <person name="Pati A."/>
            <person name="Kyrpides N.C."/>
            <person name="Ivanova N."/>
            <person name="Detter J.C."/>
            <person name="Walston-Davenport K."/>
            <person name="Han S."/>
            <person name="Adams M.W."/>
            <person name="Kelly R.M."/>
        </authorList>
    </citation>
    <scope>NUCLEOTIDE SEQUENCE [LARGE SCALE GENOMIC DNA]</scope>
    <source>
        <strain evidence="4">ATCC 700167 / DSM 13100 / OL</strain>
    </source>
</reference>
<dbReference type="HOGENOM" id="CLU_066192_44_5_9"/>
<gene>
    <name evidence="3" type="ordered locus">Calow_0809</name>
</gene>
<dbReference type="AlphaFoldDB" id="E4Q603"/>
<dbReference type="Proteomes" id="UP000006889">
    <property type="component" value="Chromosome"/>
</dbReference>
<dbReference type="KEGG" id="cow:Calow_0809"/>
<name>E4Q603_CALOW</name>
<dbReference type="Gene3D" id="1.10.260.40">
    <property type="entry name" value="lambda repressor-like DNA-binding domains"/>
    <property type="match status" value="1"/>
</dbReference>
<dbReference type="OrthoDB" id="2222263at2"/>
<dbReference type="InterPro" id="IPR010982">
    <property type="entry name" value="Lambda_DNA-bd_dom_sf"/>
</dbReference>
<accession>E4Q603</accession>
<evidence type="ECO:0000259" key="2">
    <source>
        <dbReference type="PROSITE" id="PS50943"/>
    </source>
</evidence>